<keyword evidence="6" id="KW-0051">Antiviral defense</keyword>
<dbReference type="GO" id="GO:0051607">
    <property type="term" value="P:defense response to virus"/>
    <property type="evidence" value="ECO:0007669"/>
    <property type="project" value="UniProtKB-KW"/>
</dbReference>
<evidence type="ECO:0000256" key="7">
    <source>
        <dbReference type="ARBA" id="ARBA00034120"/>
    </source>
</evidence>
<keyword evidence="4" id="KW-0460">Magnesium</keyword>
<dbReference type="GO" id="GO:0003964">
    <property type="term" value="F:RNA-directed DNA polymerase activity"/>
    <property type="evidence" value="ECO:0007669"/>
    <property type="project" value="UniProtKB-KW"/>
</dbReference>
<evidence type="ECO:0000256" key="2">
    <source>
        <dbReference type="ARBA" id="ARBA00022695"/>
    </source>
</evidence>
<feature type="domain" description="Reverse transcriptase" evidence="8">
    <location>
        <begin position="1"/>
        <end position="236"/>
    </location>
</feature>
<evidence type="ECO:0000256" key="5">
    <source>
        <dbReference type="ARBA" id="ARBA00022918"/>
    </source>
</evidence>
<dbReference type="Gene3D" id="3.30.70.270">
    <property type="match status" value="1"/>
</dbReference>
<reference evidence="9 10" key="1">
    <citation type="journal article" date="1992" name="Lakartidningen">
        <title>[Penicillin V and not amoxicillin is the first choice preparation in acute otitis].</title>
        <authorList>
            <person name="Kamme C."/>
            <person name="Lundgren K."/>
            <person name="Prellner K."/>
        </authorList>
    </citation>
    <scope>NUCLEOTIDE SEQUENCE [LARGE SCALE GENOMIC DNA]</scope>
    <source>
        <strain evidence="9 10">PC5538III-lc</strain>
    </source>
</reference>
<evidence type="ECO:0000313" key="10">
    <source>
        <dbReference type="Proteomes" id="UP000324707"/>
    </source>
</evidence>
<keyword evidence="1" id="KW-0808">Transferase</keyword>
<name>A0A5C8E082_9SPIR</name>
<dbReference type="Proteomes" id="UP000324707">
    <property type="component" value="Unassembled WGS sequence"/>
</dbReference>
<accession>A0A5C8E082</accession>
<dbReference type="InterPro" id="IPR000123">
    <property type="entry name" value="Reverse_transcriptase_msDNA"/>
</dbReference>
<dbReference type="EMBL" id="SAXX01000022">
    <property type="protein sequence ID" value="TXJ30985.1"/>
    <property type="molecule type" value="Genomic_DNA"/>
</dbReference>
<dbReference type="InterPro" id="IPR043502">
    <property type="entry name" value="DNA/RNA_pol_sf"/>
</dbReference>
<comment type="similarity">
    <text evidence="7">Belongs to the bacterial reverse transcriptase family.</text>
</comment>
<sequence length="292" mass="34082">MYNFKDSQLYGLQSIEDFFSLLDINVKYNIKYLCSDKLYRTVNIIGLKPFYIPYGILKDIHIKTKDMLYKIILPDNVFSPAIKGQGKSAISHAKYHQSSKYLLAMDIKSFFENLKLKYIIKFFNNSLNIEYKTAVVISKILTFNGHIARGSCVSPILSHLSINNTFSKIQQYCKNRNLKLSIYMDDIIFSSDKRIDISGIINFMTKVLSIIELKINYKKLRKYGINDSKRVTGVIITKDNKIRIQNKNRKKLQDIIENYNECDEDIIKGLLSYMKQIEPTSYKKYNIMFGLE</sequence>
<dbReference type="GO" id="GO:0003723">
    <property type="term" value="F:RNA binding"/>
    <property type="evidence" value="ECO:0007669"/>
    <property type="project" value="InterPro"/>
</dbReference>
<evidence type="ECO:0000259" key="8">
    <source>
        <dbReference type="PROSITE" id="PS50878"/>
    </source>
</evidence>
<gene>
    <name evidence="9" type="ORF">EPJ69_09100</name>
</gene>
<proteinExistence type="inferred from homology"/>
<evidence type="ECO:0000256" key="4">
    <source>
        <dbReference type="ARBA" id="ARBA00022842"/>
    </source>
</evidence>
<organism evidence="9 10">
    <name type="scientific">Brachyspira aalborgi</name>
    <dbReference type="NCBI Taxonomy" id="29522"/>
    <lineage>
        <taxon>Bacteria</taxon>
        <taxon>Pseudomonadati</taxon>
        <taxon>Spirochaetota</taxon>
        <taxon>Spirochaetia</taxon>
        <taxon>Brachyspirales</taxon>
        <taxon>Brachyspiraceae</taxon>
        <taxon>Brachyspira</taxon>
    </lineage>
</organism>
<dbReference type="PROSITE" id="PS50878">
    <property type="entry name" value="RT_POL"/>
    <property type="match status" value="1"/>
</dbReference>
<dbReference type="RefSeq" id="WP_147737131.1">
    <property type="nucleotide sequence ID" value="NZ_SAXX01000022.1"/>
</dbReference>
<comment type="caution">
    <text evidence="9">The sequence shown here is derived from an EMBL/GenBank/DDBJ whole genome shotgun (WGS) entry which is preliminary data.</text>
</comment>
<evidence type="ECO:0000256" key="3">
    <source>
        <dbReference type="ARBA" id="ARBA00022723"/>
    </source>
</evidence>
<dbReference type="InterPro" id="IPR043128">
    <property type="entry name" value="Rev_trsase/Diguanyl_cyclase"/>
</dbReference>
<dbReference type="GO" id="GO:0046872">
    <property type="term" value="F:metal ion binding"/>
    <property type="evidence" value="ECO:0007669"/>
    <property type="project" value="UniProtKB-KW"/>
</dbReference>
<keyword evidence="2" id="KW-0548">Nucleotidyltransferase</keyword>
<evidence type="ECO:0000313" key="9">
    <source>
        <dbReference type="EMBL" id="TXJ30985.1"/>
    </source>
</evidence>
<dbReference type="InterPro" id="IPR000477">
    <property type="entry name" value="RT_dom"/>
</dbReference>
<protein>
    <submittedName>
        <fullName evidence="9">RNA-directed DNA polymerase</fullName>
    </submittedName>
</protein>
<keyword evidence="5 9" id="KW-0695">RNA-directed DNA polymerase</keyword>
<dbReference type="SUPFAM" id="SSF56672">
    <property type="entry name" value="DNA/RNA polymerases"/>
    <property type="match status" value="1"/>
</dbReference>
<evidence type="ECO:0000256" key="6">
    <source>
        <dbReference type="ARBA" id="ARBA00023118"/>
    </source>
</evidence>
<dbReference type="Pfam" id="PF00078">
    <property type="entry name" value="RVT_1"/>
    <property type="match status" value="1"/>
</dbReference>
<evidence type="ECO:0000256" key="1">
    <source>
        <dbReference type="ARBA" id="ARBA00022679"/>
    </source>
</evidence>
<dbReference type="CDD" id="cd03487">
    <property type="entry name" value="RT_Bac_retron_II"/>
    <property type="match status" value="1"/>
</dbReference>
<keyword evidence="3" id="KW-0479">Metal-binding</keyword>
<dbReference type="AlphaFoldDB" id="A0A5C8E082"/>